<dbReference type="Pfam" id="PF01063">
    <property type="entry name" value="Aminotran_4"/>
    <property type="match status" value="1"/>
</dbReference>
<dbReference type="SUPFAM" id="SSF56752">
    <property type="entry name" value="D-aminoacid aminotransferase-like PLP-dependent enzymes"/>
    <property type="match status" value="1"/>
</dbReference>
<dbReference type="Gene3D" id="3.20.10.10">
    <property type="entry name" value="D-amino Acid Aminotransferase, subunit A, domain 2"/>
    <property type="match status" value="1"/>
</dbReference>
<organism evidence="2 3">
    <name type="scientific">Dokdonella ginsengisoli</name>
    <dbReference type="NCBI Taxonomy" id="363846"/>
    <lineage>
        <taxon>Bacteria</taxon>
        <taxon>Pseudomonadati</taxon>
        <taxon>Pseudomonadota</taxon>
        <taxon>Gammaproteobacteria</taxon>
        <taxon>Lysobacterales</taxon>
        <taxon>Rhodanobacteraceae</taxon>
        <taxon>Dokdonella</taxon>
    </lineage>
</organism>
<sequence>MNRQAWNRIELNGEPAGLDDLRLLAVQNYGHFTSMQVRDGCAPGLDLHLQRLQQATQELFGHPLDLEATRGWMRRAVAGADELSLRVNVFSRRFDRDRPLTPAAPDVLVTTAPARASAGPPLRVASVRYQREAPHIKHVGTFGLFHQRRLAQSRGADDALFVTADGAVSEGSIWNVGFFDGARVVWPDAPMLRGVSMQLLQAGLRETGVPSLVRRVGLDEIANFRAAFFTNSGCAVQPIAAIDAVEFAAAPELAGALAAAVRTAPWQRI</sequence>
<comment type="caution">
    <text evidence="2">The sequence shown here is derived from an EMBL/GenBank/DDBJ whole genome shotgun (WGS) entry which is preliminary data.</text>
</comment>
<dbReference type="InterPro" id="IPR001544">
    <property type="entry name" value="Aminotrans_IV"/>
</dbReference>
<comment type="similarity">
    <text evidence="1">Belongs to the class-IV pyridoxal-phosphate-dependent aminotransferase family.</text>
</comment>
<dbReference type="InterPro" id="IPR043132">
    <property type="entry name" value="BCAT-like_C"/>
</dbReference>
<reference evidence="3" key="1">
    <citation type="journal article" date="2019" name="Int. J. Syst. Evol. Microbiol.">
        <title>The Global Catalogue of Microorganisms (GCM) 10K type strain sequencing project: providing services to taxonomists for standard genome sequencing and annotation.</title>
        <authorList>
            <consortium name="The Broad Institute Genomics Platform"/>
            <consortium name="The Broad Institute Genome Sequencing Center for Infectious Disease"/>
            <person name="Wu L."/>
            <person name="Ma J."/>
        </authorList>
    </citation>
    <scope>NUCLEOTIDE SEQUENCE [LARGE SCALE GENOMIC DNA]</scope>
    <source>
        <strain evidence="3">CCUG 30340</strain>
    </source>
</reference>
<keyword evidence="2" id="KW-0032">Aminotransferase</keyword>
<dbReference type="InterPro" id="IPR043131">
    <property type="entry name" value="BCAT-like_N"/>
</dbReference>
<gene>
    <name evidence="2" type="ORF">ACFO6Q_08125</name>
</gene>
<dbReference type="InterPro" id="IPR036038">
    <property type="entry name" value="Aminotransferase-like"/>
</dbReference>
<dbReference type="PANTHER" id="PTHR42743">
    <property type="entry name" value="AMINO-ACID AMINOTRANSFERASE"/>
    <property type="match status" value="1"/>
</dbReference>
<protein>
    <submittedName>
        <fullName evidence="2">Aminotransferase class IV family protein</fullName>
    </submittedName>
</protein>
<dbReference type="EMBL" id="JBHSHD010000007">
    <property type="protein sequence ID" value="MFC4820287.1"/>
    <property type="molecule type" value="Genomic_DNA"/>
</dbReference>
<keyword evidence="3" id="KW-1185">Reference proteome</keyword>
<keyword evidence="2" id="KW-0808">Transferase</keyword>
<proteinExistence type="inferred from homology"/>
<dbReference type="Gene3D" id="3.30.470.10">
    <property type="match status" value="1"/>
</dbReference>
<name>A0ABV9QXT7_9GAMM</name>
<dbReference type="RefSeq" id="WP_380020127.1">
    <property type="nucleotide sequence ID" value="NZ_JBHSHD010000007.1"/>
</dbReference>
<dbReference type="InterPro" id="IPR050571">
    <property type="entry name" value="Class-IV_PLP-Dep_Aminotrnsfr"/>
</dbReference>
<dbReference type="NCBIfam" id="NF006734">
    <property type="entry name" value="PRK09266.1"/>
    <property type="match status" value="1"/>
</dbReference>
<dbReference type="GO" id="GO:0008483">
    <property type="term" value="F:transaminase activity"/>
    <property type="evidence" value="ECO:0007669"/>
    <property type="project" value="UniProtKB-KW"/>
</dbReference>
<dbReference type="PANTHER" id="PTHR42743:SF2">
    <property type="entry name" value="AMINODEOXYCHORISMATE LYASE"/>
    <property type="match status" value="1"/>
</dbReference>
<accession>A0ABV9QXT7</accession>
<evidence type="ECO:0000313" key="2">
    <source>
        <dbReference type="EMBL" id="MFC4820287.1"/>
    </source>
</evidence>
<evidence type="ECO:0000313" key="3">
    <source>
        <dbReference type="Proteomes" id="UP001595886"/>
    </source>
</evidence>
<dbReference type="Proteomes" id="UP001595886">
    <property type="component" value="Unassembled WGS sequence"/>
</dbReference>
<evidence type="ECO:0000256" key="1">
    <source>
        <dbReference type="ARBA" id="ARBA00009320"/>
    </source>
</evidence>